<name>A0ABQ2UPN3_9PSEU</name>
<gene>
    <name evidence="1" type="ORF">GCM10010178_42560</name>
</gene>
<sequence>MSLIPTHRWEDGDPVHGSRLRVRPVKINLRGLFQENLESGVKVVDGLDVDCIVDGLTSGWWDSLNNSQLVLVNYAIPSADPHGQALQLTDQVVSSRWVRTVR</sequence>
<dbReference type="Proteomes" id="UP000649573">
    <property type="component" value="Unassembled WGS sequence"/>
</dbReference>
<proteinExistence type="predicted"/>
<reference evidence="2" key="1">
    <citation type="journal article" date="2019" name="Int. J. Syst. Evol. Microbiol.">
        <title>The Global Catalogue of Microorganisms (GCM) 10K type strain sequencing project: providing services to taxonomists for standard genome sequencing and annotation.</title>
        <authorList>
            <consortium name="The Broad Institute Genomics Platform"/>
            <consortium name="The Broad Institute Genome Sequencing Center for Infectious Disease"/>
            <person name="Wu L."/>
            <person name="Ma J."/>
        </authorList>
    </citation>
    <scope>NUCLEOTIDE SEQUENCE [LARGE SCALE GENOMIC DNA]</scope>
    <source>
        <strain evidence="2">JCM 3296</strain>
    </source>
</reference>
<keyword evidence="2" id="KW-1185">Reference proteome</keyword>
<comment type="caution">
    <text evidence="1">The sequence shown here is derived from an EMBL/GenBank/DDBJ whole genome shotgun (WGS) entry which is preliminary data.</text>
</comment>
<organism evidence="1 2">
    <name type="scientific">Lentzea flava</name>
    <dbReference type="NCBI Taxonomy" id="103732"/>
    <lineage>
        <taxon>Bacteria</taxon>
        <taxon>Bacillati</taxon>
        <taxon>Actinomycetota</taxon>
        <taxon>Actinomycetes</taxon>
        <taxon>Pseudonocardiales</taxon>
        <taxon>Pseudonocardiaceae</taxon>
        <taxon>Lentzea</taxon>
    </lineage>
</organism>
<accession>A0ABQ2UPN3</accession>
<dbReference type="EMBL" id="BMRE01000018">
    <property type="protein sequence ID" value="GGU45614.1"/>
    <property type="molecule type" value="Genomic_DNA"/>
</dbReference>
<evidence type="ECO:0000313" key="2">
    <source>
        <dbReference type="Proteomes" id="UP000649573"/>
    </source>
</evidence>
<evidence type="ECO:0000313" key="1">
    <source>
        <dbReference type="EMBL" id="GGU45614.1"/>
    </source>
</evidence>
<dbReference type="RefSeq" id="WP_189255452.1">
    <property type="nucleotide sequence ID" value="NZ_BMRE01000018.1"/>
</dbReference>
<protein>
    <submittedName>
        <fullName evidence="1">Uncharacterized protein</fullName>
    </submittedName>
</protein>